<accession>A0A1I0ZHF7</accession>
<dbReference type="PANTHER" id="PTHR30346:SF0">
    <property type="entry name" value="HCA OPERON TRANSCRIPTIONAL ACTIVATOR HCAR"/>
    <property type="match status" value="1"/>
</dbReference>
<dbReference type="PANTHER" id="PTHR30346">
    <property type="entry name" value="TRANSCRIPTIONAL DUAL REGULATOR HCAR-RELATED"/>
    <property type="match status" value="1"/>
</dbReference>
<dbReference type="Pfam" id="PF03466">
    <property type="entry name" value="LysR_substrate"/>
    <property type="match status" value="1"/>
</dbReference>
<evidence type="ECO:0000256" key="2">
    <source>
        <dbReference type="ARBA" id="ARBA00023015"/>
    </source>
</evidence>
<feature type="compositionally biased region" description="Low complexity" evidence="5">
    <location>
        <begin position="207"/>
        <end position="246"/>
    </location>
</feature>
<dbReference type="RefSeq" id="WP_090033504.1">
    <property type="nucleotide sequence ID" value="NZ_BONM01000007.1"/>
</dbReference>
<dbReference type="InterPro" id="IPR005119">
    <property type="entry name" value="LysR_subst-bd"/>
</dbReference>
<sequence length="268" mass="27291">MTAAPAVFRLLLAPGVHPDRWARVWRERLPDVPLELVPVAAGEALAALRRGEGVAALAPAPAPGDDDDLAVVRLYEETTVVVVPRDHWLTAGDEVDAADLAGETRVVPADDVLAGDGTTAHPAADGGVPGTVEVATTAEAVELVAAGTGVLVVPLSLARLHDRRDVVHRPLRGAPTVTVVLAWRRDDEAVADGVDLHQELVGIVRGRTARSSRGGGAAATPATPAAAQPRRAPGTLGPGPLRSGTLRPGGGSSRGGSGAGRGRGRGGR</sequence>
<comment type="similarity">
    <text evidence="1">Belongs to the LysR transcriptional regulatory family.</text>
</comment>
<evidence type="ECO:0000256" key="3">
    <source>
        <dbReference type="ARBA" id="ARBA00023125"/>
    </source>
</evidence>
<dbReference type="Proteomes" id="UP000199012">
    <property type="component" value="Unassembled WGS sequence"/>
</dbReference>
<dbReference type="GO" id="GO:0003677">
    <property type="term" value="F:DNA binding"/>
    <property type="evidence" value="ECO:0007669"/>
    <property type="project" value="UniProtKB-KW"/>
</dbReference>
<organism evidence="7 8">
    <name type="scientific">Cellulomonas marina</name>
    <dbReference type="NCBI Taxonomy" id="988821"/>
    <lineage>
        <taxon>Bacteria</taxon>
        <taxon>Bacillati</taxon>
        <taxon>Actinomycetota</taxon>
        <taxon>Actinomycetes</taxon>
        <taxon>Micrococcales</taxon>
        <taxon>Cellulomonadaceae</taxon>
        <taxon>Cellulomonas</taxon>
    </lineage>
</organism>
<evidence type="ECO:0000256" key="5">
    <source>
        <dbReference type="SAM" id="MobiDB-lite"/>
    </source>
</evidence>
<feature type="domain" description="LysR substrate-binding" evidence="6">
    <location>
        <begin position="21"/>
        <end position="188"/>
    </location>
</feature>
<protein>
    <submittedName>
        <fullName evidence="7">LysR substrate binding domain-containing protein</fullName>
    </submittedName>
</protein>
<name>A0A1I0ZHF7_9CELL</name>
<dbReference type="EMBL" id="FOKA01000011">
    <property type="protein sequence ID" value="SFB24812.1"/>
    <property type="molecule type" value="Genomic_DNA"/>
</dbReference>
<evidence type="ECO:0000256" key="1">
    <source>
        <dbReference type="ARBA" id="ARBA00009437"/>
    </source>
</evidence>
<dbReference type="OrthoDB" id="3636008at2"/>
<keyword evidence="8" id="KW-1185">Reference proteome</keyword>
<dbReference type="STRING" id="988821.SAMN05421867_11152"/>
<keyword evidence="3" id="KW-0238">DNA-binding</keyword>
<reference evidence="7 8" key="1">
    <citation type="submission" date="2016-10" db="EMBL/GenBank/DDBJ databases">
        <authorList>
            <person name="de Groot N.N."/>
        </authorList>
    </citation>
    <scope>NUCLEOTIDE SEQUENCE [LARGE SCALE GENOMIC DNA]</scope>
    <source>
        <strain evidence="7 8">CGMCC 4.6945</strain>
    </source>
</reference>
<gene>
    <name evidence="7" type="ORF">SAMN05421867_11152</name>
</gene>
<evidence type="ECO:0000313" key="8">
    <source>
        <dbReference type="Proteomes" id="UP000199012"/>
    </source>
</evidence>
<dbReference type="Gene3D" id="3.40.190.10">
    <property type="entry name" value="Periplasmic binding protein-like II"/>
    <property type="match status" value="2"/>
</dbReference>
<feature type="compositionally biased region" description="Gly residues" evidence="5">
    <location>
        <begin position="247"/>
        <end position="261"/>
    </location>
</feature>
<evidence type="ECO:0000259" key="6">
    <source>
        <dbReference type="Pfam" id="PF03466"/>
    </source>
</evidence>
<proteinExistence type="inferred from homology"/>
<evidence type="ECO:0000313" key="7">
    <source>
        <dbReference type="EMBL" id="SFB24812.1"/>
    </source>
</evidence>
<keyword evidence="2" id="KW-0805">Transcription regulation</keyword>
<dbReference type="AlphaFoldDB" id="A0A1I0ZHF7"/>
<feature type="region of interest" description="Disordered" evidence="5">
    <location>
        <begin position="207"/>
        <end position="268"/>
    </location>
</feature>
<dbReference type="SUPFAM" id="SSF53850">
    <property type="entry name" value="Periplasmic binding protein-like II"/>
    <property type="match status" value="1"/>
</dbReference>
<dbReference type="GO" id="GO:0032993">
    <property type="term" value="C:protein-DNA complex"/>
    <property type="evidence" value="ECO:0007669"/>
    <property type="project" value="TreeGrafter"/>
</dbReference>
<evidence type="ECO:0000256" key="4">
    <source>
        <dbReference type="ARBA" id="ARBA00023163"/>
    </source>
</evidence>
<dbReference type="GO" id="GO:0003700">
    <property type="term" value="F:DNA-binding transcription factor activity"/>
    <property type="evidence" value="ECO:0007669"/>
    <property type="project" value="TreeGrafter"/>
</dbReference>
<keyword evidence="4" id="KW-0804">Transcription</keyword>